<evidence type="ECO:0000256" key="1">
    <source>
        <dbReference type="SAM" id="MobiDB-lite"/>
    </source>
</evidence>
<feature type="region of interest" description="Disordered" evidence="1">
    <location>
        <begin position="157"/>
        <end position="198"/>
    </location>
</feature>
<evidence type="ECO:0000313" key="3">
    <source>
        <dbReference type="Proteomes" id="UP000294835"/>
    </source>
</evidence>
<dbReference type="AlphaFoldDB" id="A0A4R2Q2L0"/>
<gene>
    <name evidence="2" type="ORF">EV662_10690</name>
</gene>
<keyword evidence="3" id="KW-1185">Reference proteome</keyword>
<feature type="region of interest" description="Disordered" evidence="1">
    <location>
        <begin position="1"/>
        <end position="111"/>
    </location>
</feature>
<dbReference type="Proteomes" id="UP000294835">
    <property type="component" value="Unassembled WGS sequence"/>
</dbReference>
<sequence length="210" mass="22712">MQSGRSGPLHRLSNRPPQGSNPPPVGETPTPADRWVDRPAREPRGAGPSASARSPRLGPLLPAGRIRFPGSQARPNTSRQRPAGTARPLEEDRSRAPAQRTPRCKADLKTSQPQFRAGVCRLSILARLSMTMTSIPAPRPSPTTRRTRSPPSLFFVASASPQRAGPAPPRARPTRPRDKAPTGYAPATSPPRTPRCLGFAPIAAKWPRFR</sequence>
<accession>A0A4R2Q2L0</accession>
<organism evidence="2 3">
    <name type="scientific">Rhodovulum marinum</name>
    <dbReference type="NCBI Taxonomy" id="320662"/>
    <lineage>
        <taxon>Bacteria</taxon>
        <taxon>Pseudomonadati</taxon>
        <taxon>Pseudomonadota</taxon>
        <taxon>Alphaproteobacteria</taxon>
        <taxon>Rhodobacterales</taxon>
        <taxon>Paracoccaceae</taxon>
        <taxon>Rhodovulum</taxon>
    </lineage>
</organism>
<reference evidence="2 3" key="1">
    <citation type="submission" date="2019-03" db="EMBL/GenBank/DDBJ databases">
        <title>Genomic Encyclopedia of Type Strains, Phase IV (KMG-IV): sequencing the most valuable type-strain genomes for metagenomic binning, comparative biology and taxonomic classification.</title>
        <authorList>
            <person name="Goeker M."/>
        </authorList>
    </citation>
    <scope>NUCLEOTIDE SEQUENCE [LARGE SCALE GENOMIC DNA]</scope>
    <source>
        <strain evidence="2 3">DSM 18063</strain>
    </source>
</reference>
<evidence type="ECO:0000313" key="2">
    <source>
        <dbReference type="EMBL" id="TCP40875.1"/>
    </source>
</evidence>
<dbReference type="EMBL" id="SLXP01000006">
    <property type="protein sequence ID" value="TCP40875.1"/>
    <property type="molecule type" value="Genomic_DNA"/>
</dbReference>
<feature type="compositionally biased region" description="Basic and acidic residues" evidence="1">
    <location>
        <begin position="34"/>
        <end position="44"/>
    </location>
</feature>
<name>A0A4R2Q2L0_9RHOB</name>
<protein>
    <submittedName>
        <fullName evidence="2">Uncharacterized protein</fullName>
    </submittedName>
</protein>
<comment type="caution">
    <text evidence="2">The sequence shown here is derived from an EMBL/GenBank/DDBJ whole genome shotgun (WGS) entry which is preliminary data.</text>
</comment>
<proteinExistence type="predicted"/>